<name>A0ABR2FPE8_9ROSI</name>
<keyword evidence="2" id="KW-1185">Reference proteome</keyword>
<protein>
    <submittedName>
        <fullName evidence="1">Uncharacterized protein</fullName>
    </submittedName>
</protein>
<evidence type="ECO:0000313" key="1">
    <source>
        <dbReference type="EMBL" id="KAK8583903.1"/>
    </source>
</evidence>
<dbReference type="Proteomes" id="UP001472677">
    <property type="component" value="Unassembled WGS sequence"/>
</dbReference>
<organism evidence="1 2">
    <name type="scientific">Hibiscus sabdariffa</name>
    <name type="common">roselle</name>
    <dbReference type="NCBI Taxonomy" id="183260"/>
    <lineage>
        <taxon>Eukaryota</taxon>
        <taxon>Viridiplantae</taxon>
        <taxon>Streptophyta</taxon>
        <taxon>Embryophyta</taxon>
        <taxon>Tracheophyta</taxon>
        <taxon>Spermatophyta</taxon>
        <taxon>Magnoliopsida</taxon>
        <taxon>eudicotyledons</taxon>
        <taxon>Gunneridae</taxon>
        <taxon>Pentapetalae</taxon>
        <taxon>rosids</taxon>
        <taxon>malvids</taxon>
        <taxon>Malvales</taxon>
        <taxon>Malvaceae</taxon>
        <taxon>Malvoideae</taxon>
        <taxon>Hibiscus</taxon>
    </lineage>
</organism>
<gene>
    <name evidence="1" type="ORF">V6N12_068158</name>
</gene>
<dbReference type="EMBL" id="JBBPBM010000005">
    <property type="protein sequence ID" value="KAK8583903.1"/>
    <property type="molecule type" value="Genomic_DNA"/>
</dbReference>
<accession>A0ABR2FPE8</accession>
<evidence type="ECO:0000313" key="2">
    <source>
        <dbReference type="Proteomes" id="UP001472677"/>
    </source>
</evidence>
<comment type="caution">
    <text evidence="1">The sequence shown here is derived from an EMBL/GenBank/DDBJ whole genome shotgun (WGS) entry which is preliminary data.</text>
</comment>
<proteinExistence type="predicted"/>
<reference evidence="1 2" key="1">
    <citation type="journal article" date="2024" name="G3 (Bethesda)">
        <title>Genome assembly of Hibiscus sabdariffa L. provides insights into metabolisms of medicinal natural products.</title>
        <authorList>
            <person name="Kim T."/>
        </authorList>
    </citation>
    <scope>NUCLEOTIDE SEQUENCE [LARGE SCALE GENOMIC DNA]</scope>
    <source>
        <strain evidence="1">TK-2024</strain>
        <tissue evidence="1">Old leaves</tissue>
    </source>
</reference>
<sequence>MAPIQNMASSQTIQNMAPVQNMASSHTAFYPVNSLPFTGLPDDFSSGSQQYFSYAGSGSHSTVSYGSNACPKPSSSVPSIVGSSLASASLSSTMSTVFASTLPPKTSSPGEVAWVQTYVPLVAQSGKSCSTYEKHAEVSTTATYTSEEVSTTAAVADINQEVSTTAAVADINQEVSIAAGVDTNHREVASQIVEVSITAIDTSQEVSTPRIDVVDATEATDLDQEISTAAGIANIDQGDVGLGFVDTTDATDIDQEISIVAGVTNIDQGAVGINDVDDATDIMTKPLPAPAFQRHRNKLSVMSMISS</sequence>